<sequence>MRTVLFYVILCFSLTAQAQSPAPALGFLEIEPDARSSAMGGIGVATSPDNFVFYNPAKVAMQAGYEYGISTGYVPYLRRLVKGVGMATMQGFRRLDDQTCIGLDLRYFSLGAVSFKDVTGYPIYEYNPTEWTIGLTYSRQLSEYNSIGITARYINSRPAAGIQYQGQEIKTANAAGVDIGYYYCSVAASELNGYTGGIFRGGLSFSNLGTKVVYHSAGGSAFQPMNFRGGVSYTFPSPGDHLFSLSGEVIKGLVPAPVIRDDNGNIISGKDPATTNVPAAFFLSWADMKGWGVGAGVEYLYRQQFFLRGGIHYENPDYSPKQLATVGAGFQLGAFHLDLSYYTAIAQKTGATNAQAQTFKISLGVILAAE</sequence>
<dbReference type="SUPFAM" id="SSF56935">
    <property type="entry name" value="Porins"/>
    <property type="match status" value="1"/>
</dbReference>
<dbReference type="EMBL" id="VIWO01000018">
    <property type="protein sequence ID" value="TWF31759.1"/>
    <property type="molecule type" value="Genomic_DNA"/>
</dbReference>
<dbReference type="Pfam" id="PF19572">
    <property type="entry name" value="PorV"/>
    <property type="match status" value="1"/>
</dbReference>
<feature type="signal peptide" evidence="1">
    <location>
        <begin position="1"/>
        <end position="18"/>
    </location>
</feature>
<feature type="domain" description="Type IX secretion system protein PorV" evidence="2">
    <location>
        <begin position="23"/>
        <end position="257"/>
    </location>
</feature>
<organism evidence="3 4">
    <name type="scientific">Chitinophaga polysaccharea</name>
    <dbReference type="NCBI Taxonomy" id="1293035"/>
    <lineage>
        <taxon>Bacteria</taxon>
        <taxon>Pseudomonadati</taxon>
        <taxon>Bacteroidota</taxon>
        <taxon>Chitinophagia</taxon>
        <taxon>Chitinophagales</taxon>
        <taxon>Chitinophagaceae</taxon>
        <taxon>Chitinophaga</taxon>
    </lineage>
</organism>
<evidence type="ECO:0000313" key="4">
    <source>
        <dbReference type="Proteomes" id="UP000320811"/>
    </source>
</evidence>
<proteinExistence type="predicted"/>
<protein>
    <recommendedName>
        <fullName evidence="2">Type IX secretion system protein PorV domain-containing protein</fullName>
    </recommendedName>
</protein>
<evidence type="ECO:0000313" key="3">
    <source>
        <dbReference type="EMBL" id="TWF31759.1"/>
    </source>
</evidence>
<dbReference type="RefSeq" id="WP_145675327.1">
    <property type="nucleotide sequence ID" value="NZ_VIWO01000018.1"/>
</dbReference>
<evidence type="ECO:0000256" key="1">
    <source>
        <dbReference type="SAM" id="SignalP"/>
    </source>
</evidence>
<name>A0A561P0U9_9BACT</name>
<comment type="caution">
    <text evidence="3">The sequence shown here is derived from an EMBL/GenBank/DDBJ whole genome shotgun (WGS) entry which is preliminary data.</text>
</comment>
<accession>A0A561P0U9</accession>
<reference evidence="3 4" key="1">
    <citation type="submission" date="2019-06" db="EMBL/GenBank/DDBJ databases">
        <title>Sorghum-associated microbial communities from plants grown in Nebraska, USA.</title>
        <authorList>
            <person name="Schachtman D."/>
        </authorList>
    </citation>
    <scope>NUCLEOTIDE SEQUENCE [LARGE SCALE GENOMIC DNA]</scope>
    <source>
        <strain evidence="3 4">1209</strain>
    </source>
</reference>
<keyword evidence="4" id="KW-1185">Reference proteome</keyword>
<dbReference type="NCBIfam" id="NF033710">
    <property type="entry name" value="T9SS_OM_PorV"/>
    <property type="match status" value="1"/>
</dbReference>
<dbReference type="AlphaFoldDB" id="A0A561P0U9"/>
<gene>
    <name evidence="3" type="ORF">FHW36_11853</name>
</gene>
<dbReference type="Gene3D" id="2.40.160.60">
    <property type="entry name" value="Outer membrane protein transport protein (OMPP1/FadL/TodX)"/>
    <property type="match status" value="1"/>
</dbReference>
<dbReference type="InterPro" id="IPR045741">
    <property type="entry name" value="PorV"/>
</dbReference>
<dbReference type="Proteomes" id="UP000320811">
    <property type="component" value="Unassembled WGS sequence"/>
</dbReference>
<evidence type="ECO:0000259" key="2">
    <source>
        <dbReference type="Pfam" id="PF19572"/>
    </source>
</evidence>
<dbReference type="OrthoDB" id="9758448at2"/>
<keyword evidence="1" id="KW-0732">Signal</keyword>
<dbReference type="NCBIfam" id="NF033709">
    <property type="entry name" value="PorV_fam"/>
    <property type="match status" value="1"/>
</dbReference>
<dbReference type="InterPro" id="IPR047799">
    <property type="entry name" value="T9SS_OM_PorV"/>
</dbReference>
<feature type="chain" id="PRO_5021912854" description="Type IX secretion system protein PorV domain-containing protein" evidence="1">
    <location>
        <begin position="19"/>
        <end position="370"/>
    </location>
</feature>